<dbReference type="PANTHER" id="PTHR13027">
    <property type="entry name" value="SAND PROTEIN-RELATED"/>
    <property type="match status" value="1"/>
</dbReference>
<comment type="similarity">
    <text evidence="1 2">Belongs to the MON1/SAND family.</text>
</comment>
<dbReference type="InterPro" id="IPR043972">
    <property type="entry name" value="FUZ/MON1/HPS1_longin_1"/>
</dbReference>
<evidence type="ECO:0000259" key="3">
    <source>
        <dbReference type="Pfam" id="PF19036"/>
    </source>
</evidence>
<organism evidence="6">
    <name type="scientific">Thelazia callipaeda</name>
    <name type="common">Oriental eyeworm</name>
    <name type="synonym">Parasitic nematode</name>
    <dbReference type="NCBI Taxonomy" id="103827"/>
    <lineage>
        <taxon>Eukaryota</taxon>
        <taxon>Metazoa</taxon>
        <taxon>Ecdysozoa</taxon>
        <taxon>Nematoda</taxon>
        <taxon>Chromadorea</taxon>
        <taxon>Rhabditida</taxon>
        <taxon>Spirurina</taxon>
        <taxon>Spiruromorpha</taxon>
        <taxon>Thelazioidea</taxon>
        <taxon>Thelaziidae</taxon>
        <taxon>Thelazia</taxon>
    </lineage>
</organism>
<dbReference type="PANTHER" id="PTHR13027:SF7">
    <property type="entry name" value="VACUOLAR FUSION PROTEIN MON1 HOMOLOG"/>
    <property type="match status" value="1"/>
</dbReference>
<dbReference type="InterPro" id="IPR043970">
    <property type="entry name" value="FUZ/MON1/HPS1_longin_3"/>
</dbReference>
<dbReference type="OMA" id="AYTCVPL"/>
<dbReference type="InterPro" id="IPR004353">
    <property type="entry name" value="Mon1"/>
</dbReference>
<dbReference type="Pfam" id="PF19037">
    <property type="entry name" value="Fuz_longin_2"/>
    <property type="match status" value="1"/>
</dbReference>
<dbReference type="AlphaFoldDB" id="A0A0N5CL01"/>
<evidence type="ECO:0000313" key="6">
    <source>
        <dbReference type="WBParaSite" id="TCLT_0000077201-mRNA-1"/>
    </source>
</evidence>
<dbReference type="InterPro" id="IPR043971">
    <property type="entry name" value="FUZ/MON1/HPS1_longin_2"/>
</dbReference>
<feature type="domain" description="FUZ/MON1/HPS1 second Longin" evidence="4">
    <location>
        <begin position="227"/>
        <end position="318"/>
    </location>
</feature>
<evidence type="ECO:0000259" key="5">
    <source>
        <dbReference type="Pfam" id="PF19038"/>
    </source>
</evidence>
<feature type="domain" description="FUZ/MON1/HPS1 third Longin" evidence="5">
    <location>
        <begin position="340"/>
        <end position="438"/>
    </location>
</feature>
<dbReference type="GO" id="GO:0006623">
    <property type="term" value="P:protein targeting to vacuole"/>
    <property type="evidence" value="ECO:0007669"/>
    <property type="project" value="UniProtKB-UniRule"/>
</dbReference>
<evidence type="ECO:0000256" key="1">
    <source>
        <dbReference type="ARBA" id="ARBA00008968"/>
    </source>
</evidence>
<sequence>LYLHWNLIDYAVTVLTVYILEQLVVLTHCFILQGLGSVEDEPEEESGYDDEILLTEQWTFCFIICFIFKIFVLSEVGKPIFASCGHEEQLCSLIALIQTFIMVVTSWNDSLKRIRSAHLQISFCYRSPLILCIVSRDGLQLDAQVDLILSIICRAQLVSIFQTKGSNFDLRYMFKGTGQHLNSIICHHRDDIDVFMRSILVFPMSFADREQFTNAIVSAVSSTKLSFLFLIIQLITVVRIKGVALYPCDLHLLINIIDCNPQFKHADNWIPVCLPHFNDTGFLYAYVSFIWEDSSACLLLLSLERSAFEMLHGVKEAVINKLHSSKSCVLLQNSNMPSDLWHFIYKNRCTSQMCYSQYSIPFINTGERQKLQKYFKKMFGYSVRKSNLKHLFVMKPECCLFSSITSNYELHCVLSPFVTRAAASMHVDRLLKLLKREESKIFITSNVYF</sequence>
<dbReference type="Pfam" id="PF19038">
    <property type="entry name" value="Fuz_longin_3"/>
    <property type="match status" value="1"/>
</dbReference>
<comment type="function">
    <text evidence="2">Plays an important role in membrane trafficking through the secretory apparatus.</text>
</comment>
<dbReference type="Pfam" id="PF19036">
    <property type="entry name" value="Fuz_longin_1"/>
    <property type="match status" value="1"/>
</dbReference>
<name>A0A0N5CL01_THECL</name>
<reference evidence="6" key="1">
    <citation type="submission" date="2017-02" db="UniProtKB">
        <authorList>
            <consortium name="WormBaseParasite"/>
        </authorList>
    </citation>
    <scope>IDENTIFICATION</scope>
</reference>
<dbReference type="WBParaSite" id="TCLT_0000077201-mRNA-1">
    <property type="protein sequence ID" value="TCLT_0000077201-mRNA-1"/>
    <property type="gene ID" value="TCLT_0000077201"/>
</dbReference>
<dbReference type="GO" id="GO:0035658">
    <property type="term" value="C:Mon1-Ccz1 complex"/>
    <property type="evidence" value="ECO:0007669"/>
    <property type="project" value="TreeGrafter"/>
</dbReference>
<dbReference type="GO" id="GO:0032510">
    <property type="term" value="P:endosome to lysosome transport via multivesicular body sorting pathway"/>
    <property type="evidence" value="ECO:0007669"/>
    <property type="project" value="TreeGrafter"/>
</dbReference>
<protein>
    <recommendedName>
        <fullName evidence="2">Vacuolar fusion protein MON1 homolog</fullName>
    </recommendedName>
</protein>
<evidence type="ECO:0000259" key="4">
    <source>
        <dbReference type="Pfam" id="PF19037"/>
    </source>
</evidence>
<evidence type="ECO:0000256" key="2">
    <source>
        <dbReference type="RuleBase" id="RU367048"/>
    </source>
</evidence>
<accession>A0A0N5CL01</accession>
<feature type="domain" description="FUZ/MON1/HPS1 first Longin" evidence="3">
    <location>
        <begin position="70"/>
        <end position="182"/>
    </location>
</feature>
<proteinExistence type="inferred from homology"/>
<dbReference type="PRINTS" id="PR01546">
    <property type="entry name" value="YEAST73DUF"/>
</dbReference>